<dbReference type="HOGENOM" id="CLU_148060_1_0_7"/>
<dbReference type="Proteomes" id="UP000002430">
    <property type="component" value="Chromosome"/>
</dbReference>
<dbReference type="Pfam" id="PF00881">
    <property type="entry name" value="Nitroreductase"/>
    <property type="match status" value="1"/>
</dbReference>
<gene>
    <name evidence="4" type="ordered locus">LI0851</name>
</gene>
<keyword evidence="2" id="KW-0560">Oxidoreductase</keyword>
<dbReference type="PANTHER" id="PTHR43673">
    <property type="entry name" value="NAD(P)H NITROREDUCTASE YDGI-RELATED"/>
    <property type="match status" value="1"/>
</dbReference>
<organism evidence="4 5">
    <name type="scientific">Lawsonia intracellularis (strain PHE/MN1-00)</name>
    <dbReference type="NCBI Taxonomy" id="363253"/>
    <lineage>
        <taxon>Bacteria</taxon>
        <taxon>Pseudomonadati</taxon>
        <taxon>Thermodesulfobacteriota</taxon>
        <taxon>Desulfovibrionia</taxon>
        <taxon>Desulfovibrionales</taxon>
        <taxon>Desulfovibrionaceae</taxon>
        <taxon>Lawsonia</taxon>
    </lineage>
</organism>
<evidence type="ECO:0000259" key="3">
    <source>
        <dbReference type="Pfam" id="PF00881"/>
    </source>
</evidence>
<proteinExistence type="inferred from homology"/>
<dbReference type="SUPFAM" id="SSF55469">
    <property type="entry name" value="FMN-dependent nitroreductase-like"/>
    <property type="match status" value="1"/>
</dbReference>
<evidence type="ECO:0000313" key="4">
    <source>
        <dbReference type="EMBL" id="CAJ54905.1"/>
    </source>
</evidence>
<dbReference type="InterPro" id="IPR029479">
    <property type="entry name" value="Nitroreductase"/>
</dbReference>
<feature type="domain" description="Nitroreductase" evidence="3">
    <location>
        <begin position="14"/>
        <end position="83"/>
    </location>
</feature>
<dbReference type="STRING" id="363253.LI0851"/>
<reference evidence="4 5" key="1">
    <citation type="submission" date="2005-11" db="EMBL/GenBank/DDBJ databases">
        <title>The complete genome sequence of Lawsonia intracellularis: the causative agent of proliferative enteropathy.</title>
        <authorList>
            <person name="Kaur K."/>
            <person name="Zhang Q."/>
            <person name="Beckler D."/>
            <person name="Munir S."/>
            <person name="Li L."/>
            <person name="Kinsley K."/>
            <person name="Herron L."/>
            <person name="Peterson A."/>
            <person name="May B."/>
            <person name="Singh S."/>
            <person name="Gebhart C."/>
            <person name="Kapur V."/>
        </authorList>
    </citation>
    <scope>NUCLEOTIDE SEQUENCE [LARGE SCALE GENOMIC DNA]</scope>
    <source>
        <strain evidence="4 5">PHE/MN1-00</strain>
    </source>
</reference>
<evidence type="ECO:0000256" key="2">
    <source>
        <dbReference type="ARBA" id="ARBA00023002"/>
    </source>
</evidence>
<evidence type="ECO:0000256" key="1">
    <source>
        <dbReference type="ARBA" id="ARBA00007118"/>
    </source>
</evidence>
<dbReference type="InterPro" id="IPR000415">
    <property type="entry name" value="Nitroreductase-like"/>
</dbReference>
<evidence type="ECO:0000313" key="5">
    <source>
        <dbReference type="Proteomes" id="UP000002430"/>
    </source>
</evidence>
<dbReference type="eggNOG" id="COG0778">
    <property type="taxonomic scope" value="Bacteria"/>
</dbReference>
<dbReference type="AlphaFoldDB" id="Q1MQ22"/>
<dbReference type="EMBL" id="AM180252">
    <property type="protein sequence ID" value="CAJ54905.1"/>
    <property type="molecule type" value="Genomic_DNA"/>
</dbReference>
<accession>Q1MQ22</accession>
<comment type="similarity">
    <text evidence="1">Belongs to the nitroreductase family.</text>
</comment>
<dbReference type="Gene3D" id="3.40.109.10">
    <property type="entry name" value="NADH Oxidase"/>
    <property type="match status" value="1"/>
</dbReference>
<keyword evidence="5" id="KW-1185">Reference proteome</keyword>
<name>Q1MQ22_LAWIP</name>
<dbReference type="KEGG" id="lip:LI0851"/>
<protein>
    <submittedName>
        <fullName evidence="4">NAD(P)H-dependent flavin reductase</fullName>
    </submittedName>
</protein>
<sequence>MNPTSEALMAAWEFRYACKEFDPVKKISEEDFHIILEGGRLSPSSFGFEPWEFLVVQNVELRSVIRAFSWGGQTQIPTASHLVIILARKPETMGPNSSYVRKTIMEDT</sequence>
<dbReference type="GO" id="GO:0016491">
    <property type="term" value="F:oxidoreductase activity"/>
    <property type="evidence" value="ECO:0007669"/>
    <property type="project" value="UniProtKB-KW"/>
</dbReference>